<dbReference type="AlphaFoldDB" id="A0A329RLX0"/>
<dbReference type="PANTHER" id="PTHR42648">
    <property type="entry name" value="TRANSPOSASE, PUTATIVE-RELATED"/>
    <property type="match status" value="1"/>
</dbReference>
<evidence type="ECO:0000256" key="2">
    <source>
        <dbReference type="ARBA" id="ARBA00022723"/>
    </source>
</evidence>
<dbReference type="InterPro" id="IPR039537">
    <property type="entry name" value="Retrotran_Ty1/copia-like"/>
</dbReference>
<dbReference type="InterPro" id="IPR057670">
    <property type="entry name" value="SH3_retrovirus"/>
</dbReference>
<dbReference type="GO" id="GO:0016787">
    <property type="term" value="F:hydrolase activity"/>
    <property type="evidence" value="ECO:0007669"/>
    <property type="project" value="UniProtKB-KW"/>
</dbReference>
<dbReference type="OrthoDB" id="7607323at2759"/>
<evidence type="ECO:0000256" key="4">
    <source>
        <dbReference type="ARBA" id="ARBA00022801"/>
    </source>
</evidence>
<keyword evidence="1" id="KW-0540">Nuclease</keyword>
<organism evidence="10 11">
    <name type="scientific">Phytophthora cactorum</name>
    <dbReference type="NCBI Taxonomy" id="29920"/>
    <lineage>
        <taxon>Eukaryota</taxon>
        <taxon>Sar</taxon>
        <taxon>Stramenopiles</taxon>
        <taxon>Oomycota</taxon>
        <taxon>Peronosporomycetes</taxon>
        <taxon>Peronosporales</taxon>
        <taxon>Peronosporaceae</taxon>
        <taxon>Phytophthora</taxon>
    </lineage>
</organism>
<keyword evidence="6" id="KW-0229">DNA integration</keyword>
<keyword evidence="8" id="KW-0808">Transferase</keyword>
<dbReference type="Pfam" id="PF25597">
    <property type="entry name" value="SH3_retrovirus"/>
    <property type="match status" value="1"/>
</dbReference>
<dbReference type="EMBL" id="MJFZ01000719">
    <property type="protein sequence ID" value="RAW25723.1"/>
    <property type="molecule type" value="Genomic_DNA"/>
</dbReference>
<keyword evidence="7" id="KW-0695">RNA-directed DNA polymerase</keyword>
<proteinExistence type="predicted"/>
<keyword evidence="9" id="KW-0233">DNA recombination</keyword>
<dbReference type="GO" id="GO:0003676">
    <property type="term" value="F:nucleic acid binding"/>
    <property type="evidence" value="ECO:0007669"/>
    <property type="project" value="InterPro"/>
</dbReference>
<evidence type="ECO:0000256" key="3">
    <source>
        <dbReference type="ARBA" id="ARBA00022759"/>
    </source>
</evidence>
<keyword evidence="2" id="KW-0479">Metal-binding</keyword>
<dbReference type="GO" id="GO:0003964">
    <property type="term" value="F:RNA-directed DNA polymerase activity"/>
    <property type="evidence" value="ECO:0007669"/>
    <property type="project" value="UniProtKB-KW"/>
</dbReference>
<evidence type="ECO:0000256" key="9">
    <source>
        <dbReference type="ARBA" id="ARBA00023172"/>
    </source>
</evidence>
<keyword evidence="8" id="KW-0548">Nucleotidyltransferase</keyword>
<evidence type="ECO:0000256" key="5">
    <source>
        <dbReference type="ARBA" id="ARBA00022842"/>
    </source>
</evidence>
<evidence type="ECO:0000256" key="8">
    <source>
        <dbReference type="ARBA" id="ARBA00022932"/>
    </source>
</evidence>
<sequence>MESIVTTSAQAATWGKMKADDFPRHLDNRVKSDGVLDLVHTDVMGPMQTKTPGGYAYVVTFIDEYSRHVTVYFMKAKSDVLFKFEIYKAAIEIATDKKIKPLHSDNGGEYTGRQFKIHLNLRGIKHEKTVPYTPRQNELAERLNRSLIEMARCMLYHEGIEKKWYVEVVITAAWVINRIPNSVTVKTPYAIVYRTKPQLKNMKVFGALGYAHTPDDKRRKRDAKAFKCRFMGYEDGVKRYCVQNIETGKVHIMRTVQFVNTTSPGNLVTHGEEKYVDGTSTAPTLSGSRQVNALQIAPVEVPAGDVFPLQRETIVNDSILLYDSTHPMITWSRTRHTDEPTDLDEEGARKKRMVASYEVGRKRQWMPQERQRANDQQLATCDGCQAMAAKT</sequence>
<keyword evidence="8" id="KW-0239">DNA-directed DNA polymerase</keyword>
<evidence type="ECO:0000313" key="10">
    <source>
        <dbReference type="EMBL" id="RAW25723.1"/>
    </source>
</evidence>
<dbReference type="PANTHER" id="PTHR42648:SF11">
    <property type="entry name" value="TRANSPOSON TY4-P GAG-POL POLYPROTEIN"/>
    <property type="match status" value="1"/>
</dbReference>
<evidence type="ECO:0000256" key="7">
    <source>
        <dbReference type="ARBA" id="ARBA00022918"/>
    </source>
</evidence>
<accession>A0A329RLX0</accession>
<reference evidence="10 11" key="1">
    <citation type="submission" date="2018-01" db="EMBL/GenBank/DDBJ databases">
        <title>Draft genome of the strawberry crown rot pathogen Phytophthora cactorum.</title>
        <authorList>
            <person name="Armitage A.D."/>
            <person name="Lysoe E."/>
            <person name="Nellist C.F."/>
            <person name="Harrison R.J."/>
            <person name="Brurberg M.B."/>
        </authorList>
    </citation>
    <scope>NUCLEOTIDE SEQUENCE [LARGE SCALE GENOMIC DNA]</scope>
    <source>
        <strain evidence="10 11">10300</strain>
    </source>
</reference>
<evidence type="ECO:0000256" key="1">
    <source>
        <dbReference type="ARBA" id="ARBA00022722"/>
    </source>
</evidence>
<dbReference type="PROSITE" id="PS50994">
    <property type="entry name" value="INTEGRASE"/>
    <property type="match status" value="1"/>
</dbReference>
<dbReference type="Proteomes" id="UP000251314">
    <property type="component" value="Unassembled WGS sequence"/>
</dbReference>
<keyword evidence="11" id="KW-1185">Reference proteome</keyword>
<gene>
    <name evidence="10" type="ORF">PC110_g17872</name>
</gene>
<keyword evidence="3" id="KW-0255">Endonuclease</keyword>
<dbReference type="SUPFAM" id="SSF53098">
    <property type="entry name" value="Ribonuclease H-like"/>
    <property type="match status" value="1"/>
</dbReference>
<protein>
    <submittedName>
        <fullName evidence="10">Uncharacterized protein</fullName>
    </submittedName>
</protein>
<dbReference type="GO" id="GO:0004519">
    <property type="term" value="F:endonuclease activity"/>
    <property type="evidence" value="ECO:0007669"/>
    <property type="project" value="UniProtKB-KW"/>
</dbReference>
<dbReference type="GO" id="GO:0003887">
    <property type="term" value="F:DNA-directed DNA polymerase activity"/>
    <property type="evidence" value="ECO:0007669"/>
    <property type="project" value="UniProtKB-KW"/>
</dbReference>
<comment type="caution">
    <text evidence="10">The sequence shown here is derived from an EMBL/GenBank/DDBJ whole genome shotgun (WGS) entry which is preliminary data.</text>
</comment>
<dbReference type="GO" id="GO:0006310">
    <property type="term" value="P:DNA recombination"/>
    <property type="evidence" value="ECO:0007669"/>
    <property type="project" value="UniProtKB-KW"/>
</dbReference>
<evidence type="ECO:0000256" key="6">
    <source>
        <dbReference type="ARBA" id="ARBA00022908"/>
    </source>
</evidence>
<dbReference type="Gene3D" id="3.30.420.10">
    <property type="entry name" value="Ribonuclease H-like superfamily/Ribonuclease H"/>
    <property type="match status" value="1"/>
</dbReference>
<evidence type="ECO:0000313" key="11">
    <source>
        <dbReference type="Proteomes" id="UP000251314"/>
    </source>
</evidence>
<dbReference type="VEuPathDB" id="FungiDB:PC110_g17872"/>
<keyword evidence="5" id="KW-0460">Magnesium</keyword>
<name>A0A329RLX0_9STRA</name>
<dbReference type="InterPro" id="IPR012337">
    <property type="entry name" value="RNaseH-like_sf"/>
</dbReference>
<dbReference type="Pfam" id="PF00665">
    <property type="entry name" value="rve"/>
    <property type="match status" value="1"/>
</dbReference>
<dbReference type="InterPro" id="IPR036397">
    <property type="entry name" value="RNaseH_sf"/>
</dbReference>
<dbReference type="GO" id="GO:0015074">
    <property type="term" value="P:DNA integration"/>
    <property type="evidence" value="ECO:0007669"/>
    <property type="project" value="UniProtKB-KW"/>
</dbReference>
<dbReference type="GO" id="GO:0046872">
    <property type="term" value="F:metal ion binding"/>
    <property type="evidence" value="ECO:0007669"/>
    <property type="project" value="UniProtKB-KW"/>
</dbReference>
<dbReference type="InterPro" id="IPR001584">
    <property type="entry name" value="Integrase_cat-core"/>
</dbReference>
<keyword evidence="4" id="KW-0378">Hydrolase</keyword>
<dbReference type="STRING" id="29920.A0A329RLX0"/>